<evidence type="ECO:0000313" key="2">
    <source>
        <dbReference type="EMBL" id="WNY22892.1"/>
    </source>
</evidence>
<sequence length="58" mass="6833">MHAESFEQIFTYVGQSPKPTPEEEKRRQKYIEEAEQALKIQLDNMSKGLRYDGTKIED</sequence>
<dbReference type="KEGG" id="mehf:MmiHf6_01840"/>
<name>A0AA96V9E3_9EURY</name>
<dbReference type="Proteomes" id="UP001302978">
    <property type="component" value="Chromosome"/>
</dbReference>
<protein>
    <submittedName>
        <fullName evidence="2">Uncharacterized protein</fullName>
    </submittedName>
</protein>
<keyword evidence="3" id="KW-1185">Reference proteome</keyword>
<organism evidence="2 3">
    <name type="scientific">Methanimicrococcus hongohii</name>
    <dbReference type="NCBI Taxonomy" id="3028295"/>
    <lineage>
        <taxon>Archaea</taxon>
        <taxon>Methanobacteriati</taxon>
        <taxon>Methanobacteriota</taxon>
        <taxon>Stenosarchaea group</taxon>
        <taxon>Methanomicrobia</taxon>
        <taxon>Methanosarcinales</taxon>
        <taxon>Methanosarcinaceae</taxon>
        <taxon>Methanimicrococcus</taxon>
    </lineage>
</organism>
<evidence type="ECO:0000256" key="1">
    <source>
        <dbReference type="SAM" id="MobiDB-lite"/>
    </source>
</evidence>
<evidence type="ECO:0000313" key="3">
    <source>
        <dbReference type="Proteomes" id="UP001302978"/>
    </source>
</evidence>
<gene>
    <name evidence="2" type="ORF">MmiHf6_01840</name>
</gene>
<reference evidence="2 3" key="1">
    <citation type="submission" date="2023-07" db="EMBL/GenBank/DDBJ databases">
        <title>Closed genoem sequence of Methanomicrococcus sp. Hf6.</title>
        <authorList>
            <person name="Poehlein A."/>
            <person name="Protasov E."/>
            <person name="Platt K."/>
            <person name="Reeh H."/>
            <person name="Daniel R."/>
            <person name="Brune A."/>
        </authorList>
    </citation>
    <scope>NUCLEOTIDE SEQUENCE [LARGE SCALE GENOMIC DNA]</scope>
    <source>
        <strain evidence="2 3">Hf6</strain>
    </source>
</reference>
<accession>A0AA96V9E3</accession>
<dbReference type="GeneID" id="85194627"/>
<proteinExistence type="predicted"/>
<dbReference type="RefSeq" id="WP_316557868.1">
    <property type="nucleotide sequence ID" value="NZ_CP131059.1"/>
</dbReference>
<dbReference type="EMBL" id="CP131059">
    <property type="protein sequence ID" value="WNY22892.1"/>
    <property type="molecule type" value="Genomic_DNA"/>
</dbReference>
<feature type="region of interest" description="Disordered" evidence="1">
    <location>
        <begin position="1"/>
        <end position="28"/>
    </location>
</feature>
<dbReference type="AlphaFoldDB" id="A0AA96V9E3"/>